<accession>A0ABV9N3U4</accession>
<reference evidence="3" key="1">
    <citation type="journal article" date="2019" name="Int. J. Syst. Evol. Microbiol.">
        <title>The Global Catalogue of Microorganisms (GCM) 10K type strain sequencing project: providing services to taxonomists for standard genome sequencing and annotation.</title>
        <authorList>
            <consortium name="The Broad Institute Genomics Platform"/>
            <consortium name="The Broad Institute Genome Sequencing Center for Infectious Disease"/>
            <person name="Wu L."/>
            <person name="Ma J."/>
        </authorList>
    </citation>
    <scope>NUCLEOTIDE SEQUENCE [LARGE SCALE GENOMIC DNA]</scope>
    <source>
        <strain evidence="3">CCUG 63682</strain>
    </source>
</reference>
<name>A0ABV9N3U4_9FLAO</name>
<dbReference type="RefSeq" id="WP_387963998.1">
    <property type="nucleotide sequence ID" value="NZ_JBHSGP010000014.1"/>
</dbReference>
<keyword evidence="1" id="KW-0472">Membrane</keyword>
<dbReference type="Proteomes" id="UP001595953">
    <property type="component" value="Unassembled WGS sequence"/>
</dbReference>
<evidence type="ECO:0000256" key="1">
    <source>
        <dbReference type="SAM" id="Phobius"/>
    </source>
</evidence>
<keyword evidence="1" id="KW-1133">Transmembrane helix</keyword>
<evidence type="ECO:0000313" key="3">
    <source>
        <dbReference type="Proteomes" id="UP001595953"/>
    </source>
</evidence>
<feature type="transmembrane region" description="Helical" evidence="1">
    <location>
        <begin position="12"/>
        <end position="35"/>
    </location>
</feature>
<protein>
    <submittedName>
        <fullName evidence="2">Uncharacterized protein</fullName>
    </submittedName>
</protein>
<dbReference type="EMBL" id="JBHSGP010000014">
    <property type="protein sequence ID" value="MFC4723002.1"/>
    <property type="molecule type" value="Genomic_DNA"/>
</dbReference>
<keyword evidence="3" id="KW-1185">Reference proteome</keyword>
<organism evidence="2 3">
    <name type="scientific">Geojedonia litorea</name>
    <dbReference type="NCBI Taxonomy" id="1268269"/>
    <lineage>
        <taxon>Bacteria</taxon>
        <taxon>Pseudomonadati</taxon>
        <taxon>Bacteroidota</taxon>
        <taxon>Flavobacteriia</taxon>
        <taxon>Flavobacteriales</taxon>
        <taxon>Flavobacteriaceae</taxon>
        <taxon>Geojedonia</taxon>
    </lineage>
</organism>
<sequence>MENTELYNEWLIGLAIVGLIVVIAAVLLILVLLAAKRILRLAGVALTVVKEIRENTNSIWELEKTNNVAVSIQSEATAIKEHATLVAKALEEVN</sequence>
<evidence type="ECO:0000313" key="2">
    <source>
        <dbReference type="EMBL" id="MFC4723002.1"/>
    </source>
</evidence>
<gene>
    <name evidence="2" type="ORF">ACFO5O_11770</name>
</gene>
<proteinExistence type="predicted"/>
<keyword evidence="1" id="KW-0812">Transmembrane</keyword>
<comment type="caution">
    <text evidence="2">The sequence shown here is derived from an EMBL/GenBank/DDBJ whole genome shotgun (WGS) entry which is preliminary data.</text>
</comment>